<feature type="compositionally biased region" description="Basic and acidic residues" evidence="11">
    <location>
        <begin position="478"/>
        <end position="496"/>
    </location>
</feature>
<evidence type="ECO:0000256" key="10">
    <source>
        <dbReference type="PROSITE-ProRule" id="PRU00546"/>
    </source>
</evidence>
<feature type="compositionally biased region" description="Basic and acidic residues" evidence="11">
    <location>
        <begin position="507"/>
        <end position="532"/>
    </location>
</feature>
<evidence type="ECO:0000313" key="14">
    <source>
        <dbReference type="EMBL" id="KEQ62817.1"/>
    </source>
</evidence>
<dbReference type="FunFam" id="2.60.260.20:FF:000005">
    <property type="entry name" value="Chaperone protein dnaJ 1, mitochondrial"/>
    <property type="match status" value="1"/>
</dbReference>
<dbReference type="Gene3D" id="2.10.230.10">
    <property type="entry name" value="Heat shock protein DnaJ, cysteine-rich domain"/>
    <property type="match status" value="1"/>
</dbReference>
<dbReference type="SUPFAM" id="SSF46565">
    <property type="entry name" value="Chaperone J-domain"/>
    <property type="match status" value="1"/>
</dbReference>
<dbReference type="GO" id="GO:0008270">
    <property type="term" value="F:zinc ion binding"/>
    <property type="evidence" value="ECO:0007669"/>
    <property type="project" value="UniProtKB-KW"/>
</dbReference>
<evidence type="ECO:0000259" key="13">
    <source>
        <dbReference type="PROSITE" id="PS51188"/>
    </source>
</evidence>
<evidence type="ECO:0000256" key="4">
    <source>
        <dbReference type="ARBA" id="ARBA00022771"/>
    </source>
</evidence>
<reference evidence="14 15" key="1">
    <citation type="journal article" date="2014" name="BMC Genomics">
        <title>Genome sequencing of four Aureobasidium pullulans varieties: biotechnological potential, stress tolerance, and description of new species.</title>
        <authorList>
            <person name="Gostin Ar C."/>
            <person name="Ohm R.A."/>
            <person name="Kogej T."/>
            <person name="Sonjak S."/>
            <person name="Turk M."/>
            <person name="Zajc J."/>
            <person name="Zalar P."/>
            <person name="Grube M."/>
            <person name="Sun H."/>
            <person name="Han J."/>
            <person name="Sharma A."/>
            <person name="Chiniquy J."/>
            <person name="Ngan C.Y."/>
            <person name="Lipzen A."/>
            <person name="Barry K."/>
            <person name="Grigoriev I.V."/>
            <person name="Gunde-Cimerman N."/>
        </authorList>
    </citation>
    <scope>NUCLEOTIDE SEQUENCE [LARGE SCALE GENOMIC DNA]</scope>
    <source>
        <strain evidence="14 15">CBS 110374</strain>
    </source>
</reference>
<evidence type="ECO:0000256" key="8">
    <source>
        <dbReference type="ARBA" id="ARBA00023186"/>
    </source>
</evidence>
<evidence type="ECO:0000256" key="11">
    <source>
        <dbReference type="SAM" id="MobiDB-lite"/>
    </source>
</evidence>
<feature type="domain" description="J" evidence="12">
    <location>
        <begin position="74"/>
        <end position="138"/>
    </location>
</feature>
<accession>A0A074VYM7</accession>
<dbReference type="GO" id="GO:0009408">
    <property type="term" value="P:response to heat"/>
    <property type="evidence" value="ECO:0007669"/>
    <property type="project" value="EnsemblFungi"/>
</dbReference>
<evidence type="ECO:0000313" key="15">
    <source>
        <dbReference type="Proteomes" id="UP000030672"/>
    </source>
</evidence>
<dbReference type="InterPro" id="IPR008971">
    <property type="entry name" value="HSP40/DnaJ_pept-bd"/>
</dbReference>
<dbReference type="InterPro" id="IPR001305">
    <property type="entry name" value="HSP_DnaJ_Cys-rich_dom"/>
</dbReference>
<dbReference type="GO" id="GO:0001671">
    <property type="term" value="F:ATPase activator activity"/>
    <property type="evidence" value="ECO:0007669"/>
    <property type="project" value="EnsemblFungi"/>
</dbReference>
<dbReference type="Pfam" id="PF01556">
    <property type="entry name" value="DnaJ_C"/>
    <property type="match status" value="1"/>
</dbReference>
<evidence type="ECO:0000256" key="5">
    <source>
        <dbReference type="ARBA" id="ARBA00022833"/>
    </source>
</evidence>
<dbReference type="PROSITE" id="PS51188">
    <property type="entry name" value="ZF_CR"/>
    <property type="match status" value="1"/>
</dbReference>
<dbReference type="FunFam" id="2.10.230.10:FF:000001">
    <property type="entry name" value="DnaJ subfamily A member 2"/>
    <property type="match status" value="1"/>
</dbReference>
<dbReference type="HOGENOM" id="CLU_017633_0_3_1"/>
<sequence length="532" mass="56373">MSLAAPGLLPKAATPLRILAASRPTCQTYSERPQSTLQSRHLYTAPSTRSARHAPRQPAQIRTFHATAPTLAKDPYATLGVSKSASTGEIKKAYYGLAKKYHPDTNKDAGAKEKFAEAQAAYETLSDPKKKEAYDTYGSAAFDQNGGFNPGAGAGGNPFAGGGFGGFGGFGGGGAGGAQGFGDINFEDLFSAFGGGSARRGRGRASPFQEEILVGENIEVQTNISFLDAAKGITKDIHINPLVKCKTCEGNGLKKGQSRTTCKSCDGSGTRVHFMQGGFQMASTCGACGGQGQTIPKNGACGTCKGEGAVREKRTVSVDIPGGIEDGMRMRVSQEGDFPPTGQAANPKARTANGDLYVFVRVAPDPKFSRNGSDVLYTASIPLTTAILGGEIPIPTLDGEVKVKVATGTATGDRITLSGMGMRKLNSRRGNNGDLRVEYKVQMPKYLSVNQRTIVEMLADEMGDKTAKRVMNLGKMAEDAKKDATTSDADSHKNEGFLKSAWHRLTHQHDHLKENEEASKQEEDDKKKSGSN</sequence>
<gene>
    <name evidence="14" type="ORF">M437DRAFT_84512</name>
</gene>
<evidence type="ECO:0000256" key="1">
    <source>
        <dbReference type="ARBA" id="ARBA00004173"/>
    </source>
</evidence>
<evidence type="ECO:0000259" key="12">
    <source>
        <dbReference type="PROSITE" id="PS50076"/>
    </source>
</evidence>
<keyword evidence="8" id="KW-0143">Chaperone</keyword>
<dbReference type="GO" id="GO:0006515">
    <property type="term" value="P:protein quality control for misfolded or incompletely synthesized proteins"/>
    <property type="evidence" value="ECO:0007669"/>
    <property type="project" value="EnsemblFungi"/>
</dbReference>
<dbReference type="SUPFAM" id="SSF49493">
    <property type="entry name" value="HSP40/DnaJ peptide-binding domain"/>
    <property type="match status" value="2"/>
</dbReference>
<dbReference type="Pfam" id="PF00226">
    <property type="entry name" value="DnaJ"/>
    <property type="match status" value="1"/>
</dbReference>
<dbReference type="FunFam" id="1.10.287.110:FF:000053">
    <property type="entry name" value="Putative Mitochondrial DnaJ chaperone"/>
    <property type="match status" value="1"/>
</dbReference>
<keyword evidence="5 10" id="KW-0862">Zinc</keyword>
<dbReference type="GO" id="GO:0006458">
    <property type="term" value="P:'de novo' protein folding"/>
    <property type="evidence" value="ECO:0007669"/>
    <property type="project" value="EnsemblFungi"/>
</dbReference>
<dbReference type="InterPro" id="IPR036410">
    <property type="entry name" value="HSP_DnaJ_Cys-rich_dom_sf"/>
</dbReference>
<evidence type="ECO:0000256" key="6">
    <source>
        <dbReference type="ARBA" id="ARBA00022946"/>
    </source>
</evidence>
<keyword evidence="6" id="KW-0809">Transit peptide</keyword>
<dbReference type="Proteomes" id="UP000030672">
    <property type="component" value="Unassembled WGS sequence"/>
</dbReference>
<dbReference type="CDD" id="cd10747">
    <property type="entry name" value="DnaJ_C"/>
    <property type="match status" value="1"/>
</dbReference>
<dbReference type="InterPro" id="IPR002939">
    <property type="entry name" value="DnaJ_C"/>
</dbReference>
<feature type="zinc finger region" description="CR-type" evidence="10">
    <location>
        <begin position="232"/>
        <end position="313"/>
    </location>
</feature>
<dbReference type="GO" id="GO:0005759">
    <property type="term" value="C:mitochondrial matrix"/>
    <property type="evidence" value="ECO:0007669"/>
    <property type="project" value="EnsemblFungi"/>
</dbReference>
<name>A0A074VYM7_AURM1</name>
<dbReference type="GO" id="GO:0031072">
    <property type="term" value="F:heat shock protein binding"/>
    <property type="evidence" value="ECO:0007669"/>
    <property type="project" value="InterPro"/>
</dbReference>
<dbReference type="InterPro" id="IPR012724">
    <property type="entry name" value="DnaJ"/>
</dbReference>
<dbReference type="InterPro" id="IPR001623">
    <property type="entry name" value="DnaJ_domain"/>
</dbReference>
<protein>
    <recommendedName>
        <fullName evidence="9">DnaJ homolog 1, mitochondrial</fullName>
    </recommendedName>
</protein>
<evidence type="ECO:0000256" key="2">
    <source>
        <dbReference type="ARBA" id="ARBA00022723"/>
    </source>
</evidence>
<keyword evidence="3" id="KW-0677">Repeat</keyword>
<dbReference type="CDD" id="cd10719">
    <property type="entry name" value="DnaJ_zf"/>
    <property type="match status" value="1"/>
</dbReference>
<dbReference type="InterPro" id="IPR036869">
    <property type="entry name" value="J_dom_sf"/>
</dbReference>
<dbReference type="Pfam" id="PF00684">
    <property type="entry name" value="DnaJ_CXXCXGXG"/>
    <property type="match status" value="1"/>
</dbReference>
<dbReference type="InterPro" id="IPR018253">
    <property type="entry name" value="DnaJ_domain_CS"/>
</dbReference>
<dbReference type="EMBL" id="KL584833">
    <property type="protein sequence ID" value="KEQ62817.1"/>
    <property type="molecule type" value="Genomic_DNA"/>
</dbReference>
<dbReference type="PROSITE" id="PS50076">
    <property type="entry name" value="DNAJ_2"/>
    <property type="match status" value="1"/>
</dbReference>
<dbReference type="GO" id="GO:0051082">
    <property type="term" value="F:unfolded protein binding"/>
    <property type="evidence" value="ECO:0007669"/>
    <property type="project" value="EnsemblFungi"/>
</dbReference>
<keyword evidence="4 10" id="KW-0863">Zinc-finger</keyword>
<dbReference type="GeneID" id="63921487"/>
<dbReference type="SMART" id="SM00271">
    <property type="entry name" value="DnaJ"/>
    <property type="match status" value="1"/>
</dbReference>
<evidence type="ECO:0000256" key="3">
    <source>
        <dbReference type="ARBA" id="ARBA00022737"/>
    </source>
</evidence>
<organism evidence="14 15">
    <name type="scientific">Aureobasidium melanogenum (strain CBS 110374)</name>
    <name type="common">Aureobasidium pullulans var. melanogenum</name>
    <dbReference type="NCBI Taxonomy" id="1043003"/>
    <lineage>
        <taxon>Eukaryota</taxon>
        <taxon>Fungi</taxon>
        <taxon>Dikarya</taxon>
        <taxon>Ascomycota</taxon>
        <taxon>Pezizomycotina</taxon>
        <taxon>Dothideomycetes</taxon>
        <taxon>Dothideomycetidae</taxon>
        <taxon>Dothideales</taxon>
        <taxon>Saccotheciaceae</taxon>
        <taxon>Aureobasidium</taxon>
    </lineage>
</organism>
<evidence type="ECO:0000256" key="7">
    <source>
        <dbReference type="ARBA" id="ARBA00023128"/>
    </source>
</evidence>
<dbReference type="GO" id="GO:0042026">
    <property type="term" value="P:protein refolding"/>
    <property type="evidence" value="ECO:0007669"/>
    <property type="project" value="EnsemblFungi"/>
</dbReference>
<dbReference type="Gene3D" id="2.60.260.20">
    <property type="entry name" value="Urease metallochaperone UreE, N-terminal domain"/>
    <property type="match status" value="2"/>
</dbReference>
<dbReference type="PROSITE" id="PS00636">
    <property type="entry name" value="DNAJ_1"/>
    <property type="match status" value="1"/>
</dbReference>
<dbReference type="RefSeq" id="XP_040879840.1">
    <property type="nucleotide sequence ID" value="XM_041028114.1"/>
</dbReference>
<dbReference type="Gene3D" id="1.10.287.110">
    <property type="entry name" value="DnaJ domain"/>
    <property type="match status" value="1"/>
</dbReference>
<comment type="subcellular location">
    <subcellularLocation>
        <location evidence="1">Mitochondrion</location>
    </subcellularLocation>
</comment>
<feature type="domain" description="CR-type" evidence="13">
    <location>
        <begin position="232"/>
        <end position="313"/>
    </location>
</feature>
<feature type="region of interest" description="Disordered" evidence="11">
    <location>
        <begin position="478"/>
        <end position="532"/>
    </location>
</feature>
<dbReference type="PANTHER" id="PTHR43096">
    <property type="entry name" value="DNAJ HOMOLOG 1, MITOCHONDRIAL-RELATED"/>
    <property type="match status" value="1"/>
</dbReference>
<dbReference type="STRING" id="1043003.A0A074VYM7"/>
<keyword evidence="2 10" id="KW-0479">Metal-binding</keyword>
<dbReference type="AlphaFoldDB" id="A0A074VYM7"/>
<dbReference type="HAMAP" id="MF_01152">
    <property type="entry name" value="DnaJ"/>
    <property type="match status" value="1"/>
</dbReference>
<dbReference type="SUPFAM" id="SSF57938">
    <property type="entry name" value="DnaJ/Hsp40 cysteine-rich domain"/>
    <property type="match status" value="1"/>
</dbReference>
<dbReference type="GO" id="GO:0005524">
    <property type="term" value="F:ATP binding"/>
    <property type="evidence" value="ECO:0007669"/>
    <property type="project" value="InterPro"/>
</dbReference>
<dbReference type="CDD" id="cd06257">
    <property type="entry name" value="DnaJ"/>
    <property type="match status" value="1"/>
</dbReference>
<keyword evidence="15" id="KW-1185">Reference proteome</keyword>
<evidence type="ECO:0000256" key="9">
    <source>
        <dbReference type="ARBA" id="ARBA00072890"/>
    </source>
</evidence>
<dbReference type="PRINTS" id="PR00625">
    <property type="entry name" value="JDOMAIN"/>
</dbReference>
<dbReference type="PANTHER" id="PTHR43096:SF52">
    <property type="entry name" value="DNAJ HOMOLOG 1, MITOCHONDRIAL-RELATED"/>
    <property type="match status" value="1"/>
</dbReference>
<keyword evidence="7" id="KW-0496">Mitochondrion</keyword>
<proteinExistence type="inferred from homology"/>